<evidence type="ECO:0008006" key="3">
    <source>
        <dbReference type="Google" id="ProtNLM"/>
    </source>
</evidence>
<dbReference type="Proteomes" id="UP001610446">
    <property type="component" value="Unassembled WGS sequence"/>
</dbReference>
<organism evidence="1 2">
    <name type="scientific">Aspergillus pseudoustus</name>
    <dbReference type="NCBI Taxonomy" id="1810923"/>
    <lineage>
        <taxon>Eukaryota</taxon>
        <taxon>Fungi</taxon>
        <taxon>Dikarya</taxon>
        <taxon>Ascomycota</taxon>
        <taxon>Pezizomycotina</taxon>
        <taxon>Eurotiomycetes</taxon>
        <taxon>Eurotiomycetidae</taxon>
        <taxon>Eurotiales</taxon>
        <taxon>Aspergillaceae</taxon>
        <taxon>Aspergillus</taxon>
        <taxon>Aspergillus subgen. Nidulantes</taxon>
    </lineage>
</organism>
<dbReference type="EMBL" id="JBFXLU010000134">
    <property type="protein sequence ID" value="KAL2839379.1"/>
    <property type="molecule type" value="Genomic_DNA"/>
</dbReference>
<comment type="caution">
    <text evidence="1">The sequence shown here is derived from an EMBL/GenBank/DDBJ whole genome shotgun (WGS) entry which is preliminary data.</text>
</comment>
<name>A0ABR4JH58_9EURO</name>
<reference evidence="1 2" key="1">
    <citation type="submission" date="2024-07" db="EMBL/GenBank/DDBJ databases">
        <title>Section-level genome sequencing and comparative genomics of Aspergillus sections Usti and Cavernicolus.</title>
        <authorList>
            <consortium name="Lawrence Berkeley National Laboratory"/>
            <person name="Nybo J.L."/>
            <person name="Vesth T.C."/>
            <person name="Theobald S."/>
            <person name="Frisvad J.C."/>
            <person name="Larsen T.O."/>
            <person name="Kjaerboelling I."/>
            <person name="Rothschild-Mancinelli K."/>
            <person name="Lyhne E.K."/>
            <person name="Kogle M.E."/>
            <person name="Barry K."/>
            <person name="Clum A."/>
            <person name="Na H."/>
            <person name="Ledsgaard L."/>
            <person name="Lin J."/>
            <person name="Lipzen A."/>
            <person name="Kuo A."/>
            <person name="Riley R."/>
            <person name="Mondo S."/>
            <person name="Labutti K."/>
            <person name="Haridas S."/>
            <person name="Pangalinan J."/>
            <person name="Salamov A.A."/>
            <person name="Simmons B.A."/>
            <person name="Magnuson J.K."/>
            <person name="Chen J."/>
            <person name="Drula E."/>
            <person name="Henrissat B."/>
            <person name="Wiebenga A."/>
            <person name="Lubbers R.J."/>
            <person name="Gomes A.C."/>
            <person name="Makela M.R."/>
            <person name="Stajich J."/>
            <person name="Grigoriev I.V."/>
            <person name="Mortensen U.H."/>
            <person name="De Vries R.P."/>
            <person name="Baker S.E."/>
            <person name="Andersen M.R."/>
        </authorList>
    </citation>
    <scope>NUCLEOTIDE SEQUENCE [LARGE SCALE GENOMIC DNA]</scope>
    <source>
        <strain evidence="1 2">CBS 123904</strain>
    </source>
</reference>
<protein>
    <recommendedName>
        <fullName evidence="3">MYND-type domain-containing protein</fullName>
    </recommendedName>
</protein>
<sequence>MSAIDLHNETYFPVEASCPSEIKMALDPSKKLPELAWFLIVDIIREEPVIETDYIEVYAARFLVMDKKGVEFSVAFVLNSAEASRFPIEKLHVGVSLILKDAVMTTLVDNSIGVIMRGVRKIKIVPCTVKYLLKTNDRVHNARGIENGKHLCFACDKECEPYNKDAGRCDGCTFFYFCSKMCNYIVHNYKWHGLECTFLQDDDLAALFSGNWDDIHSFANICLIQKRH</sequence>
<accession>A0ABR4JH58</accession>
<keyword evidence="2" id="KW-1185">Reference proteome</keyword>
<gene>
    <name evidence="1" type="ORF">BJY01DRAFT_250559</name>
</gene>
<proteinExistence type="predicted"/>
<evidence type="ECO:0000313" key="2">
    <source>
        <dbReference type="Proteomes" id="UP001610446"/>
    </source>
</evidence>
<evidence type="ECO:0000313" key="1">
    <source>
        <dbReference type="EMBL" id="KAL2839379.1"/>
    </source>
</evidence>